<accession>A0ABS0WU17</accession>
<name>A0ABS0WU17_9FLAO</name>
<proteinExistence type="predicted"/>
<protein>
    <recommendedName>
        <fullName evidence="3">Lipoprotein</fullName>
    </recommendedName>
</protein>
<dbReference type="RefSeq" id="WP_198842125.1">
    <property type="nucleotide sequence ID" value="NZ_JAEHFJ010000007.1"/>
</dbReference>
<gene>
    <name evidence="1" type="ORF">JBL43_14515</name>
</gene>
<dbReference type="Proteomes" id="UP000623301">
    <property type="component" value="Unassembled WGS sequence"/>
</dbReference>
<evidence type="ECO:0008006" key="3">
    <source>
        <dbReference type="Google" id="ProtNLM"/>
    </source>
</evidence>
<dbReference type="PROSITE" id="PS51257">
    <property type="entry name" value="PROKAR_LIPOPROTEIN"/>
    <property type="match status" value="1"/>
</dbReference>
<evidence type="ECO:0000313" key="1">
    <source>
        <dbReference type="EMBL" id="MBJ2175462.1"/>
    </source>
</evidence>
<evidence type="ECO:0000313" key="2">
    <source>
        <dbReference type="Proteomes" id="UP000623301"/>
    </source>
</evidence>
<dbReference type="EMBL" id="JAEHFJ010000007">
    <property type="protein sequence ID" value="MBJ2175462.1"/>
    <property type="molecule type" value="Genomic_DNA"/>
</dbReference>
<comment type="caution">
    <text evidence="1">The sequence shown here is derived from an EMBL/GenBank/DDBJ whole genome shotgun (WGS) entry which is preliminary data.</text>
</comment>
<sequence length="173" mass="20401">MMFKTIKIICFFIVSILFISCQKDEDPEENQEIYFEQFSINYAWGLNYNHWIIDNEGNVRVNKERDSIIWIDTDNLNSYKEMFDAIVFRIDKSELEQYVALISKAAKGKVVESKQNRADFGSVRFNCFIKNNHNYKTVVLTEMSDLLDKKNLSTEAEKLAIWLKELNLKMNSN</sequence>
<organism evidence="1 2">
    <name type="scientific">Aureibaculum flavum</name>
    <dbReference type="NCBI Taxonomy" id="2795986"/>
    <lineage>
        <taxon>Bacteria</taxon>
        <taxon>Pseudomonadati</taxon>
        <taxon>Bacteroidota</taxon>
        <taxon>Flavobacteriia</taxon>
        <taxon>Flavobacteriales</taxon>
        <taxon>Flavobacteriaceae</taxon>
        <taxon>Aureibaculum</taxon>
    </lineage>
</organism>
<keyword evidence="2" id="KW-1185">Reference proteome</keyword>
<reference evidence="1 2" key="1">
    <citation type="submission" date="2020-12" db="EMBL/GenBank/DDBJ databases">
        <title>Aureibaculum luteum sp. nov. and Aureibaculum flavum sp. nov., novel members of the family Flavobacteriaceae isolated from Antarctic intertidal sediments.</title>
        <authorList>
            <person name="He X."/>
            <person name="Zhang X."/>
        </authorList>
    </citation>
    <scope>NUCLEOTIDE SEQUENCE [LARGE SCALE GENOMIC DNA]</scope>
    <source>
        <strain evidence="1 2">A20</strain>
    </source>
</reference>